<protein>
    <submittedName>
        <fullName evidence="1">Uncharacterized protein</fullName>
    </submittedName>
</protein>
<reference evidence="2" key="1">
    <citation type="journal article" date="2023" name="G3 (Bethesda)">
        <title>Genome assembly and association tests identify interacting loci associated with vigor, precocity, and sex in interspecific pistachio rootstocks.</title>
        <authorList>
            <person name="Palmer W."/>
            <person name="Jacygrad E."/>
            <person name="Sagayaradj S."/>
            <person name="Cavanaugh K."/>
            <person name="Han R."/>
            <person name="Bertier L."/>
            <person name="Beede B."/>
            <person name="Kafkas S."/>
            <person name="Golino D."/>
            <person name="Preece J."/>
            <person name="Michelmore R."/>
        </authorList>
    </citation>
    <scope>NUCLEOTIDE SEQUENCE [LARGE SCALE GENOMIC DNA]</scope>
</reference>
<dbReference type="Proteomes" id="UP001163603">
    <property type="component" value="Chromosome 8"/>
</dbReference>
<name>A0ACC0Y5S2_9ROSI</name>
<gene>
    <name evidence="1" type="ORF">Pint_13375</name>
</gene>
<comment type="caution">
    <text evidence="1">The sequence shown here is derived from an EMBL/GenBank/DDBJ whole genome shotgun (WGS) entry which is preliminary data.</text>
</comment>
<evidence type="ECO:0000313" key="1">
    <source>
        <dbReference type="EMBL" id="KAJ0029883.1"/>
    </source>
</evidence>
<keyword evidence="2" id="KW-1185">Reference proteome</keyword>
<organism evidence="1 2">
    <name type="scientific">Pistacia integerrima</name>
    <dbReference type="NCBI Taxonomy" id="434235"/>
    <lineage>
        <taxon>Eukaryota</taxon>
        <taxon>Viridiplantae</taxon>
        <taxon>Streptophyta</taxon>
        <taxon>Embryophyta</taxon>
        <taxon>Tracheophyta</taxon>
        <taxon>Spermatophyta</taxon>
        <taxon>Magnoliopsida</taxon>
        <taxon>eudicotyledons</taxon>
        <taxon>Gunneridae</taxon>
        <taxon>Pentapetalae</taxon>
        <taxon>rosids</taxon>
        <taxon>malvids</taxon>
        <taxon>Sapindales</taxon>
        <taxon>Anacardiaceae</taxon>
        <taxon>Pistacia</taxon>
    </lineage>
</organism>
<dbReference type="EMBL" id="CM047743">
    <property type="protein sequence ID" value="KAJ0029883.1"/>
    <property type="molecule type" value="Genomic_DNA"/>
</dbReference>
<sequence>MTTYGTIPTESLASSTLPIFIRAKQHIHSTFSTRRPWKEMIPPHSLNPPTSFGNFLDRARTNAAIFRMNYAIIVLFILFVSLLWHPISLIAYILMIVAWLFLYFLRDDPLTVLGYMVDDCLVLIGLSLATFAVLFLTNVTNNIIGGLSIGMVVILVHGILRNPDDLFFVDDDDQQGRSTALFNSEHIKSHAASSSFNSS</sequence>
<proteinExistence type="predicted"/>
<accession>A0ACC0Y5S2</accession>
<evidence type="ECO:0000313" key="2">
    <source>
        <dbReference type="Proteomes" id="UP001163603"/>
    </source>
</evidence>